<organism evidence="6 7">
    <name type="scientific">Saccoglossus kowalevskii</name>
    <name type="common">Acorn worm</name>
    <dbReference type="NCBI Taxonomy" id="10224"/>
    <lineage>
        <taxon>Eukaryota</taxon>
        <taxon>Metazoa</taxon>
        <taxon>Hemichordata</taxon>
        <taxon>Enteropneusta</taxon>
        <taxon>Harrimaniidae</taxon>
        <taxon>Saccoglossus</taxon>
    </lineage>
</organism>
<evidence type="ECO:0000256" key="4">
    <source>
        <dbReference type="SAM" id="MobiDB-lite"/>
    </source>
</evidence>
<evidence type="ECO:0000256" key="2">
    <source>
        <dbReference type="ARBA" id="ARBA00023125"/>
    </source>
</evidence>
<keyword evidence="2" id="KW-0238">DNA-binding</keyword>
<proteinExistence type="predicted"/>
<keyword evidence="1" id="KW-0805">Transcription regulation</keyword>
<dbReference type="InterPro" id="IPR046347">
    <property type="entry name" value="bZIP_sf"/>
</dbReference>
<evidence type="ECO:0000259" key="5">
    <source>
        <dbReference type="PROSITE" id="PS50217"/>
    </source>
</evidence>
<dbReference type="InterPro" id="IPR004827">
    <property type="entry name" value="bZIP"/>
</dbReference>
<dbReference type="PRINTS" id="PR00042">
    <property type="entry name" value="LEUZIPPRFOS"/>
</dbReference>
<feature type="compositionally biased region" description="Basic residues" evidence="4">
    <location>
        <begin position="157"/>
        <end position="175"/>
    </location>
</feature>
<dbReference type="PROSITE" id="PS00036">
    <property type="entry name" value="BZIP_BASIC"/>
    <property type="match status" value="1"/>
</dbReference>
<keyword evidence="6" id="KW-1185">Reference proteome</keyword>
<feature type="domain" description="BZIP" evidence="5">
    <location>
        <begin position="154"/>
        <end position="217"/>
    </location>
</feature>
<dbReference type="PROSITE" id="PS50217">
    <property type="entry name" value="BZIP"/>
    <property type="match status" value="1"/>
</dbReference>
<evidence type="ECO:0000256" key="1">
    <source>
        <dbReference type="ARBA" id="ARBA00023015"/>
    </source>
</evidence>
<name>A0ABM0M6E8_SACKO</name>
<reference evidence="7" key="1">
    <citation type="submission" date="2025-08" db="UniProtKB">
        <authorList>
            <consortium name="RefSeq"/>
        </authorList>
    </citation>
    <scope>IDENTIFICATION</scope>
    <source>
        <tissue evidence="7">Testes</tissue>
    </source>
</reference>
<evidence type="ECO:0000313" key="7">
    <source>
        <dbReference type="RefSeq" id="XP_006815589.1"/>
    </source>
</evidence>
<dbReference type="Pfam" id="PF07716">
    <property type="entry name" value="bZIP_2"/>
    <property type="match status" value="1"/>
</dbReference>
<keyword evidence="3" id="KW-0804">Transcription</keyword>
<dbReference type="Proteomes" id="UP000694865">
    <property type="component" value="Unplaced"/>
</dbReference>
<dbReference type="SMART" id="SM00338">
    <property type="entry name" value="BRLZ"/>
    <property type="match status" value="1"/>
</dbReference>
<accession>A0ABM0M6E8</accession>
<dbReference type="RefSeq" id="XP_006815589.1">
    <property type="nucleotide sequence ID" value="XM_006815526.1"/>
</dbReference>
<evidence type="ECO:0000313" key="6">
    <source>
        <dbReference type="Proteomes" id="UP000694865"/>
    </source>
</evidence>
<dbReference type="Gene3D" id="1.20.5.170">
    <property type="match status" value="1"/>
</dbReference>
<feature type="compositionally biased region" description="Basic and acidic residues" evidence="4">
    <location>
        <begin position="176"/>
        <end position="193"/>
    </location>
</feature>
<protein>
    <submittedName>
        <fullName evidence="7">Proto-oncogene c-Fos-like</fullName>
    </submittedName>
</protein>
<sequence>MSCMEPLFSLCEDEDNVEMSPIATFSPDQFLMDFSTVIPVLCNGQPVDFVQEATTSSTLSPASDSSDDFEMPTDVLDAAETLQRCEPLTAFVDKGPGVTTDPTIDEEIHRETFSSLVKDELRQKITEKRRSRGLPEFLTEYRPTVKEELTEEEKEKRRIRRERNRKAATKCRQKKREMAQKIKTDAGEQERRNSELKQEIEILQRQRQVLTNILMHHQESDTTCYLRPKFNQNTLPSPIAAGSSMQRWSRPST</sequence>
<evidence type="ECO:0000256" key="3">
    <source>
        <dbReference type="ARBA" id="ARBA00023163"/>
    </source>
</evidence>
<feature type="region of interest" description="Disordered" evidence="4">
    <location>
        <begin position="152"/>
        <end position="193"/>
    </location>
</feature>
<dbReference type="PANTHER" id="PTHR23351">
    <property type="entry name" value="FOS TRANSCRIPTION FACTOR-RELATED"/>
    <property type="match status" value="1"/>
</dbReference>
<dbReference type="SUPFAM" id="SSF57959">
    <property type="entry name" value="Leucine zipper domain"/>
    <property type="match status" value="1"/>
</dbReference>
<gene>
    <name evidence="7" type="primary">LOC102809373</name>
</gene>
<dbReference type="InterPro" id="IPR000837">
    <property type="entry name" value="AP-1"/>
</dbReference>
<dbReference type="PANTHER" id="PTHR23351:SF24">
    <property type="entry name" value="ACTIVATING TRANSCRIPTION FACTOR 3-RELATED"/>
    <property type="match status" value="1"/>
</dbReference>
<dbReference type="GeneID" id="102809373"/>